<accession>A0ABT6AF14</accession>
<organism evidence="1 2">
    <name type="scientific">Streptomyces tropicalis</name>
    <dbReference type="NCBI Taxonomy" id="3034234"/>
    <lineage>
        <taxon>Bacteria</taxon>
        <taxon>Bacillati</taxon>
        <taxon>Actinomycetota</taxon>
        <taxon>Actinomycetes</taxon>
        <taxon>Kitasatosporales</taxon>
        <taxon>Streptomycetaceae</taxon>
        <taxon>Streptomyces</taxon>
    </lineage>
</organism>
<protein>
    <submittedName>
        <fullName evidence="1">DUF6197 family protein</fullName>
    </submittedName>
</protein>
<gene>
    <name evidence="1" type="ORF">P3H78_32475</name>
</gene>
<dbReference type="Pfam" id="PF19698">
    <property type="entry name" value="DUF6197"/>
    <property type="match status" value="2"/>
</dbReference>
<keyword evidence="2" id="KW-1185">Reference proteome</keyword>
<dbReference type="InterPro" id="IPR045677">
    <property type="entry name" value="DUF6197"/>
</dbReference>
<reference evidence="1 2" key="1">
    <citation type="submission" date="2023-03" db="EMBL/GenBank/DDBJ databases">
        <title>Draft genome sequence of Streptomyces sp. K1PA1 isolated from peat swamp forest in Thailand.</title>
        <authorList>
            <person name="Klaysubun C."/>
            <person name="Duangmal K."/>
        </authorList>
    </citation>
    <scope>NUCLEOTIDE SEQUENCE [LARGE SCALE GENOMIC DNA]</scope>
    <source>
        <strain evidence="1 2">K1PA1</strain>
    </source>
</reference>
<dbReference type="Proteomes" id="UP001221150">
    <property type="component" value="Unassembled WGS sequence"/>
</dbReference>
<dbReference type="EMBL" id="JARJBB010000053">
    <property type="protein sequence ID" value="MDF3303240.1"/>
    <property type="molecule type" value="Genomic_DNA"/>
</dbReference>
<evidence type="ECO:0000313" key="1">
    <source>
        <dbReference type="EMBL" id="MDF3303240.1"/>
    </source>
</evidence>
<feature type="non-terminal residue" evidence="1">
    <location>
        <position position="290"/>
    </location>
</feature>
<evidence type="ECO:0000313" key="2">
    <source>
        <dbReference type="Proteomes" id="UP001221150"/>
    </source>
</evidence>
<proteinExistence type="predicted"/>
<dbReference type="RefSeq" id="WP_276112776.1">
    <property type="nucleotide sequence ID" value="NZ_JARJBB010000053.1"/>
</dbReference>
<name>A0ABT6AF14_9ACTN</name>
<sequence>MTLRYSTESTLLPTNAPDLLDWAAAHIENRGFYDGREGGRFGKNGTTIRYLVPSMVGAFDVAAGYGRRSSTRTYDYPALYAAERLALDVVSDYLAGGAMPHDPDWEDENHRRFIVQDWGRRDGRTRDEAAEAFRHAARLAERAQAAAVRPGRPPRPLHPITASGLLEWAAAHLEDVTMRPGGLTHDPDGFANTAPCTLLHAVDRALRIAKPIPADGHLLFRAFHQAQESALQELSSRLAGHDITAGPDEPAYDVVRRRRSTILSWGNQPGRAEGEAIQELQAAALAVADG</sequence>
<comment type="caution">
    <text evidence="1">The sequence shown here is derived from an EMBL/GenBank/DDBJ whole genome shotgun (WGS) entry which is preliminary data.</text>
</comment>